<keyword evidence="2" id="KW-1185">Reference proteome</keyword>
<organism evidence="1 2">
    <name type="scientific">Methanosphaerula palustris (strain ATCC BAA-1556 / DSM 19958 / E1-9c)</name>
    <dbReference type="NCBI Taxonomy" id="521011"/>
    <lineage>
        <taxon>Archaea</taxon>
        <taxon>Methanobacteriati</taxon>
        <taxon>Methanobacteriota</taxon>
        <taxon>Stenosarchaea group</taxon>
        <taxon>Methanomicrobia</taxon>
        <taxon>Methanomicrobiales</taxon>
        <taxon>Methanoregulaceae</taxon>
        <taxon>Methanosphaerula</taxon>
    </lineage>
</organism>
<dbReference type="KEGG" id="mpl:Mpal_2436"/>
<dbReference type="eggNOG" id="arCOG09491">
    <property type="taxonomic scope" value="Archaea"/>
</dbReference>
<dbReference type="AlphaFoldDB" id="B8GEL4"/>
<dbReference type="Proteomes" id="UP000002457">
    <property type="component" value="Chromosome"/>
</dbReference>
<name>B8GEL4_METPE</name>
<protein>
    <submittedName>
        <fullName evidence="1">Uncharacterized protein</fullName>
    </submittedName>
</protein>
<dbReference type="GeneID" id="7271349"/>
<accession>B8GEL4</accession>
<proteinExistence type="predicted"/>
<evidence type="ECO:0000313" key="1">
    <source>
        <dbReference type="EMBL" id="ACL17715.1"/>
    </source>
</evidence>
<gene>
    <name evidence="1" type="ordered locus">Mpal_2436</name>
</gene>
<reference evidence="1 2" key="1">
    <citation type="journal article" date="2015" name="Genome Announc.">
        <title>Complete Genome Sequence of Methanosphaerula palustris E1-9CT, a Hydrogenotrophic Methanogen Isolated from a Minerotrophic Fen Peatland.</title>
        <authorList>
            <person name="Cadillo-Quiroz H."/>
            <person name="Browne P."/>
            <person name="Kyrpides N."/>
            <person name="Woyke T."/>
            <person name="Goodwin L."/>
            <person name="Detter C."/>
            <person name="Yavitt J.B."/>
            <person name="Zinder S.H."/>
        </authorList>
    </citation>
    <scope>NUCLEOTIDE SEQUENCE [LARGE SCALE GENOMIC DNA]</scope>
    <source>
        <strain evidence="2">ATCC BAA-1556 / DSM 19958 / E1-9c</strain>
    </source>
</reference>
<dbReference type="RefSeq" id="WP_012619034.1">
    <property type="nucleotide sequence ID" value="NC_011832.1"/>
</dbReference>
<dbReference type="EMBL" id="CP001338">
    <property type="protein sequence ID" value="ACL17715.1"/>
    <property type="molecule type" value="Genomic_DNA"/>
</dbReference>
<dbReference type="OrthoDB" id="105390at2157"/>
<evidence type="ECO:0000313" key="2">
    <source>
        <dbReference type="Proteomes" id="UP000002457"/>
    </source>
</evidence>
<sequence>MTVVPANYPDETAGERPMVILKPIALVNQYELLDFALNDEGLLEEIERVVRTAGGVITRGQRQ</sequence>
<dbReference type="HOGENOM" id="CLU_2875111_0_0_2"/>